<protein>
    <recommendedName>
        <fullName evidence="5">Glycoside hydrolase family 42 N-terminal domain-containing protein</fullName>
    </recommendedName>
</protein>
<evidence type="ECO:0000313" key="4">
    <source>
        <dbReference type="Proteomes" id="UP001158067"/>
    </source>
</evidence>
<feature type="compositionally biased region" description="Basic and acidic residues" evidence="1">
    <location>
        <begin position="31"/>
        <end position="47"/>
    </location>
</feature>
<evidence type="ECO:0000256" key="1">
    <source>
        <dbReference type="SAM" id="MobiDB-lite"/>
    </source>
</evidence>
<keyword evidence="2" id="KW-0732">Signal</keyword>
<accession>A0ABY1QG31</accession>
<sequence>MKTNYTLSLLLVPFLLTSSALHKNALGKEALGKEASAKESSGKEVDKPTGTYASVITPRAVLNKNMKGGLVRVTWSEIEPKPGQFDFTRIEQQIGLLRPNMNWTLAIHGGWTSTQPEANNRGGSNFRGARNSRGPAANRGPGNSRGRENFSRARSRPRSLSPEWLVSDLKAETFSMAFRGNPVEMPKYWDPLVQKRLKEMLVAVGNQYGTDPRLKLIYVPQMTSNGTEGHFNGVTTETLLQAAGINSRLKHAEMLFGNLWVKASGEAAQSVLEAFPNKAVAFEVHELLRSHQIPADLIKEFQKPKYENRVGIGMWWISGKTTYQGNVLKLLKDYQGDLYGQVIGRSDQKDRFQDGDYTSVFKQAQELGMRYIEPWNYEFENHTHDETLAEFNTATKAKYSAK</sequence>
<dbReference type="EMBL" id="FXUG01000012">
    <property type="protein sequence ID" value="SMP69702.1"/>
    <property type="molecule type" value="Genomic_DNA"/>
</dbReference>
<evidence type="ECO:0008006" key="5">
    <source>
        <dbReference type="Google" id="ProtNLM"/>
    </source>
</evidence>
<dbReference type="RefSeq" id="WP_283434228.1">
    <property type="nucleotide sequence ID" value="NZ_FXUG01000012.1"/>
</dbReference>
<evidence type="ECO:0000256" key="2">
    <source>
        <dbReference type="SAM" id="SignalP"/>
    </source>
</evidence>
<feature type="chain" id="PRO_5045895835" description="Glycoside hydrolase family 42 N-terminal domain-containing protein" evidence="2">
    <location>
        <begin position="23"/>
        <end position="402"/>
    </location>
</feature>
<feature type="signal peptide" evidence="2">
    <location>
        <begin position="1"/>
        <end position="22"/>
    </location>
</feature>
<feature type="region of interest" description="Disordered" evidence="1">
    <location>
        <begin position="31"/>
        <end position="50"/>
    </location>
</feature>
<proteinExistence type="predicted"/>
<dbReference type="Gene3D" id="3.20.20.80">
    <property type="entry name" value="Glycosidases"/>
    <property type="match status" value="1"/>
</dbReference>
<feature type="region of interest" description="Disordered" evidence="1">
    <location>
        <begin position="112"/>
        <end position="157"/>
    </location>
</feature>
<gene>
    <name evidence="3" type="ORF">SAMN06265222_11292</name>
</gene>
<organism evidence="3 4">
    <name type="scientific">Neorhodopirellula lusitana</name>
    <dbReference type="NCBI Taxonomy" id="445327"/>
    <lineage>
        <taxon>Bacteria</taxon>
        <taxon>Pseudomonadati</taxon>
        <taxon>Planctomycetota</taxon>
        <taxon>Planctomycetia</taxon>
        <taxon>Pirellulales</taxon>
        <taxon>Pirellulaceae</taxon>
        <taxon>Neorhodopirellula</taxon>
    </lineage>
</organism>
<reference evidence="3 4" key="1">
    <citation type="submission" date="2017-05" db="EMBL/GenBank/DDBJ databases">
        <authorList>
            <person name="Varghese N."/>
            <person name="Submissions S."/>
        </authorList>
    </citation>
    <scope>NUCLEOTIDE SEQUENCE [LARGE SCALE GENOMIC DNA]</scope>
    <source>
        <strain evidence="3 4">DSM 25457</strain>
    </source>
</reference>
<comment type="caution">
    <text evidence="3">The sequence shown here is derived from an EMBL/GenBank/DDBJ whole genome shotgun (WGS) entry which is preliminary data.</text>
</comment>
<dbReference type="Proteomes" id="UP001158067">
    <property type="component" value="Unassembled WGS sequence"/>
</dbReference>
<keyword evidence="4" id="KW-1185">Reference proteome</keyword>
<evidence type="ECO:0000313" key="3">
    <source>
        <dbReference type="EMBL" id="SMP69702.1"/>
    </source>
</evidence>
<feature type="compositionally biased region" description="Polar residues" evidence="1">
    <location>
        <begin position="112"/>
        <end position="123"/>
    </location>
</feature>
<name>A0ABY1QG31_9BACT</name>